<evidence type="ECO:0000313" key="8">
    <source>
        <dbReference type="Proteomes" id="UP000076738"/>
    </source>
</evidence>
<feature type="domain" description="FMN hydroxy acid dehydrogenase" evidence="6">
    <location>
        <begin position="30"/>
        <end position="368"/>
    </location>
</feature>
<organism evidence="7 8">
    <name type="scientific">Calocera viscosa (strain TUFC12733)</name>
    <dbReference type="NCBI Taxonomy" id="1330018"/>
    <lineage>
        <taxon>Eukaryota</taxon>
        <taxon>Fungi</taxon>
        <taxon>Dikarya</taxon>
        <taxon>Basidiomycota</taxon>
        <taxon>Agaricomycotina</taxon>
        <taxon>Dacrymycetes</taxon>
        <taxon>Dacrymycetales</taxon>
        <taxon>Dacrymycetaceae</taxon>
        <taxon>Calocera</taxon>
    </lineage>
</organism>
<evidence type="ECO:0000313" key="7">
    <source>
        <dbReference type="EMBL" id="KZO94006.1"/>
    </source>
</evidence>
<feature type="binding site" evidence="5">
    <location>
        <position position="207"/>
    </location>
    <ligand>
        <name>glyoxylate</name>
        <dbReference type="ChEBI" id="CHEBI:36655"/>
    </ligand>
</feature>
<dbReference type="PANTHER" id="PTHR10578:SF75">
    <property type="entry name" value="L-LACTATE DEHYDROGENASE (AFU_ORTHOLOGUE AFUA_4G07050)"/>
    <property type="match status" value="1"/>
</dbReference>
<evidence type="ECO:0000256" key="2">
    <source>
        <dbReference type="ARBA" id="ARBA00023002"/>
    </source>
</evidence>
<dbReference type="STRING" id="1330018.A0A167JWI9"/>
<keyword evidence="5" id="KW-0288">FMN</keyword>
<reference evidence="7 8" key="1">
    <citation type="journal article" date="2016" name="Mol. Biol. Evol.">
        <title>Comparative Genomics of Early-Diverging Mushroom-Forming Fungi Provides Insights into the Origins of Lignocellulose Decay Capabilities.</title>
        <authorList>
            <person name="Nagy L.G."/>
            <person name="Riley R."/>
            <person name="Tritt A."/>
            <person name="Adam C."/>
            <person name="Daum C."/>
            <person name="Floudas D."/>
            <person name="Sun H."/>
            <person name="Yadav J.S."/>
            <person name="Pangilinan J."/>
            <person name="Larsson K.H."/>
            <person name="Matsuura K."/>
            <person name="Barry K."/>
            <person name="Labutti K."/>
            <person name="Kuo R."/>
            <person name="Ohm R.A."/>
            <person name="Bhattacharya S.S."/>
            <person name="Shirouzu T."/>
            <person name="Yoshinaga Y."/>
            <person name="Martin F.M."/>
            <person name="Grigoriev I.V."/>
            <person name="Hibbett D.S."/>
        </authorList>
    </citation>
    <scope>NUCLEOTIDE SEQUENCE [LARGE SCALE GENOMIC DNA]</scope>
    <source>
        <strain evidence="7 8">TUFC12733</strain>
    </source>
</reference>
<feature type="binding site" evidence="5">
    <location>
        <position position="313"/>
    </location>
    <ligand>
        <name>glyoxylate</name>
        <dbReference type="ChEBI" id="CHEBI:36655"/>
    </ligand>
</feature>
<dbReference type="PIRSF" id="PIRSF000138">
    <property type="entry name" value="Al-hdrx_acd_dh"/>
    <property type="match status" value="1"/>
</dbReference>
<feature type="binding site" evidence="5">
    <location>
        <position position="56"/>
    </location>
    <ligand>
        <name>glyoxylate</name>
        <dbReference type="ChEBI" id="CHEBI:36655"/>
    </ligand>
</feature>
<evidence type="ECO:0000256" key="3">
    <source>
        <dbReference type="ARBA" id="ARBA00024042"/>
    </source>
</evidence>
<keyword evidence="8" id="KW-1185">Reference proteome</keyword>
<dbReference type="Proteomes" id="UP000076738">
    <property type="component" value="Unassembled WGS sequence"/>
</dbReference>
<dbReference type="InterPro" id="IPR013785">
    <property type="entry name" value="Aldolase_TIM"/>
</dbReference>
<comment type="cofactor">
    <cofactor evidence="1">
        <name>FMN</name>
        <dbReference type="ChEBI" id="CHEBI:58210"/>
    </cofactor>
</comment>
<name>A0A167JWI9_CALVF</name>
<evidence type="ECO:0000256" key="1">
    <source>
        <dbReference type="ARBA" id="ARBA00001917"/>
    </source>
</evidence>
<dbReference type="Gene3D" id="3.20.20.70">
    <property type="entry name" value="Aldolase class I"/>
    <property type="match status" value="1"/>
</dbReference>
<feature type="binding site" evidence="5">
    <location>
        <position position="170"/>
    </location>
    <ligand>
        <name>FMN</name>
        <dbReference type="ChEBI" id="CHEBI:58210"/>
    </ligand>
</feature>
<keyword evidence="5" id="KW-0285">Flavoprotein</keyword>
<dbReference type="InterPro" id="IPR000262">
    <property type="entry name" value="FMN-dep_DH"/>
</dbReference>
<dbReference type="OrthoDB" id="25826at2759"/>
<feature type="binding site" evidence="5">
    <location>
        <begin position="109"/>
        <end position="111"/>
    </location>
    <ligand>
        <name>FMN</name>
        <dbReference type="ChEBI" id="CHEBI:58210"/>
    </ligand>
</feature>
<dbReference type="PANTHER" id="PTHR10578">
    <property type="entry name" value="S -2-HYDROXY-ACID OXIDASE-RELATED"/>
    <property type="match status" value="1"/>
</dbReference>
<feature type="binding site" evidence="5">
    <location>
        <position position="316"/>
    </location>
    <ligand>
        <name>glyoxylate</name>
        <dbReference type="ChEBI" id="CHEBI:36655"/>
    </ligand>
</feature>
<feature type="binding site" evidence="5">
    <location>
        <position position="198"/>
    </location>
    <ligand>
        <name>FMN</name>
        <dbReference type="ChEBI" id="CHEBI:58210"/>
    </ligand>
</feature>
<dbReference type="InterPro" id="IPR012133">
    <property type="entry name" value="Alpha-hydoxy_acid_DH_FMN"/>
</dbReference>
<evidence type="ECO:0000259" key="6">
    <source>
        <dbReference type="PROSITE" id="PS51349"/>
    </source>
</evidence>
<dbReference type="AlphaFoldDB" id="A0A167JWI9"/>
<dbReference type="SUPFAM" id="SSF51395">
    <property type="entry name" value="FMN-linked oxidoreductases"/>
    <property type="match status" value="1"/>
</dbReference>
<keyword evidence="2" id="KW-0560">Oxidoreductase</keyword>
<gene>
    <name evidence="7" type="ORF">CALVIDRAFT_539382</name>
</gene>
<sequence length="406" mass="44095">MADPTSRPARTSPPYDLYQREIFKAGSYGSLPPFSTDPDQLEHLAKEKLSARGWLYASSNAGLSLTHASNRLAFSEYQIIPRMLVPTLTRDISTTLFGHSIPAPICFAPIGVNGIYHPDGELAVAKVAGELGLPYCLSTASSRKLENVAAANDAGGTAAGRERGGPRFFQLYLPHSWELAESLLRRAWNNGFDVCVMTVDTDHLAWRHGDLAEANYAFYYGIGNKMGWSDPVFQKYLEEKGIDPATDPQTAGRAWIDTIWHGKAHSWADLPRVIRLWKDISGGRPFVLKGIQSAHDALLAKQHGCDGIIVSNHAGRQVDGAVGSLEVLPEVVDAVGRDMPVLFDSGIRTAADVFKALALGARAVLVGRYVPSLPSCKPVRSMPQQPFSGCCSTLFSTLMTRISSPC</sequence>
<comment type="similarity">
    <text evidence="3">Belongs to the FMN-dependent alpha-hydroxy acid dehydrogenase family.</text>
</comment>
<proteinExistence type="inferred from homology"/>
<dbReference type="Pfam" id="PF01070">
    <property type="entry name" value="FMN_dh"/>
    <property type="match status" value="1"/>
</dbReference>
<protein>
    <submittedName>
        <fullName evidence="7">FMN-dependent alpha-hydroxy acid dehydrogenase</fullName>
    </submittedName>
</protein>
<feature type="binding site" evidence="5">
    <location>
        <position position="172"/>
    </location>
    <ligand>
        <name>glyoxylate</name>
        <dbReference type="ChEBI" id="CHEBI:36655"/>
    </ligand>
</feature>
<dbReference type="GO" id="GO:0016491">
    <property type="term" value="F:oxidoreductase activity"/>
    <property type="evidence" value="ECO:0007669"/>
    <property type="project" value="UniProtKB-KW"/>
</dbReference>
<dbReference type="InterPro" id="IPR037396">
    <property type="entry name" value="FMN_HAD"/>
</dbReference>
<evidence type="ECO:0000256" key="4">
    <source>
        <dbReference type="PIRSR" id="PIRSR000138-1"/>
    </source>
</evidence>
<dbReference type="EMBL" id="KV417297">
    <property type="protein sequence ID" value="KZO94006.1"/>
    <property type="molecule type" value="Genomic_DNA"/>
</dbReference>
<dbReference type="GO" id="GO:0010181">
    <property type="term" value="F:FMN binding"/>
    <property type="evidence" value="ECO:0007669"/>
    <property type="project" value="InterPro"/>
</dbReference>
<accession>A0A167JWI9</accession>
<evidence type="ECO:0000256" key="5">
    <source>
        <dbReference type="PIRSR" id="PIRSR000138-2"/>
    </source>
</evidence>
<dbReference type="PROSITE" id="PS51349">
    <property type="entry name" value="FMN_HYDROXY_ACID_DH_2"/>
    <property type="match status" value="1"/>
</dbReference>
<feature type="binding site" evidence="5">
    <location>
        <position position="138"/>
    </location>
    <ligand>
        <name>FMN</name>
        <dbReference type="ChEBI" id="CHEBI:58210"/>
    </ligand>
</feature>
<feature type="active site" description="Proton acceptor" evidence="4">
    <location>
        <position position="313"/>
    </location>
</feature>
<feature type="binding site" evidence="5">
    <location>
        <begin position="367"/>
        <end position="368"/>
    </location>
    <ligand>
        <name>FMN</name>
        <dbReference type="ChEBI" id="CHEBI:58210"/>
    </ligand>
</feature>
<feature type="binding site" evidence="5">
    <location>
        <begin position="344"/>
        <end position="348"/>
    </location>
    <ligand>
        <name>FMN</name>
        <dbReference type="ChEBI" id="CHEBI:58210"/>
    </ligand>
</feature>
<feature type="binding site" evidence="5">
    <location>
        <position position="289"/>
    </location>
    <ligand>
        <name>FMN</name>
        <dbReference type="ChEBI" id="CHEBI:58210"/>
    </ligand>
</feature>
<feature type="binding site" evidence="5">
    <location>
        <position position="311"/>
    </location>
    <ligand>
        <name>FMN</name>
        <dbReference type="ChEBI" id="CHEBI:58210"/>
    </ligand>
</feature>